<protein>
    <submittedName>
        <fullName evidence="3">Neutral zinc metallopeptidase</fullName>
    </submittedName>
</protein>
<reference evidence="3" key="1">
    <citation type="journal article" date="2021" name="PeerJ">
        <title>Extensive microbial diversity within the chicken gut microbiome revealed by metagenomics and culture.</title>
        <authorList>
            <person name="Gilroy R."/>
            <person name="Ravi A."/>
            <person name="Getino M."/>
            <person name="Pursley I."/>
            <person name="Horton D.L."/>
            <person name="Alikhan N.F."/>
            <person name="Baker D."/>
            <person name="Gharbi K."/>
            <person name="Hall N."/>
            <person name="Watson M."/>
            <person name="Adriaenssens E.M."/>
            <person name="Foster-Nyarko E."/>
            <person name="Jarju S."/>
            <person name="Secka A."/>
            <person name="Antonio M."/>
            <person name="Oren A."/>
            <person name="Chaudhuri R.R."/>
            <person name="La Ragione R."/>
            <person name="Hildebrand F."/>
            <person name="Pallen M.J."/>
        </authorList>
    </citation>
    <scope>NUCLEOTIDE SEQUENCE</scope>
    <source>
        <strain evidence="3">ChiGjej3B3-7470</strain>
    </source>
</reference>
<evidence type="ECO:0000313" key="3">
    <source>
        <dbReference type="EMBL" id="HJE51611.1"/>
    </source>
</evidence>
<evidence type="ECO:0000256" key="1">
    <source>
        <dbReference type="SAM" id="MobiDB-lite"/>
    </source>
</evidence>
<feature type="region of interest" description="Disordered" evidence="1">
    <location>
        <begin position="89"/>
        <end position="138"/>
    </location>
</feature>
<keyword evidence="2" id="KW-0812">Transmembrane</keyword>
<dbReference type="AlphaFoldDB" id="A0A921EPY2"/>
<evidence type="ECO:0000256" key="2">
    <source>
        <dbReference type="SAM" id="Phobius"/>
    </source>
</evidence>
<keyword evidence="2" id="KW-0472">Membrane</keyword>
<name>A0A921EPY2_9ACTN</name>
<proteinExistence type="predicted"/>
<feature type="region of interest" description="Disordered" evidence="1">
    <location>
        <begin position="1"/>
        <end position="50"/>
    </location>
</feature>
<dbReference type="Proteomes" id="UP000712713">
    <property type="component" value="Unassembled WGS sequence"/>
</dbReference>
<keyword evidence="2" id="KW-1133">Transmembrane helix</keyword>
<feature type="compositionally biased region" description="Low complexity" evidence="1">
    <location>
        <begin position="90"/>
        <end position="102"/>
    </location>
</feature>
<feature type="compositionally biased region" description="Pro residues" evidence="1">
    <location>
        <begin position="11"/>
        <end position="21"/>
    </location>
</feature>
<gene>
    <name evidence="3" type="ORF">K8V15_06500</name>
</gene>
<sequence>MTHDPFQRPRQPSPQQWPPPQAQWGPPSAHRYPAGGGMPPRWSPPPPPPRKSGGLGKFLFLLFAAAAAVFLFAAFSRGLGEGLLDKLPGGTAESSTASSAADPADEAPDDNADGDDSRSGLPDVQWPALPGPTSSDPSWVTLQQSPLYTVELPGLTGCPPPQRARSITDLEEQGEGQLECIQRAWRPVLTQLGLPDHEIPVYYYSGDSVDTQCGHVSAPALYCSFGGGAIYIGEGTLNGSAWHDFAVKDMTGHEYVHHLQAISGMFEAEYRLNQGNEGIRRSELQATCGGFAMIANDDSFTMTPEIYGTFEPFLRAVIEDGIHGSKDSVAYWGLRGLHSTDLGNCNTWTSPSEDVD</sequence>
<feature type="compositionally biased region" description="Pro residues" evidence="1">
    <location>
        <begin position="41"/>
        <end position="50"/>
    </location>
</feature>
<dbReference type="EMBL" id="DYZF01000167">
    <property type="protein sequence ID" value="HJE51611.1"/>
    <property type="molecule type" value="Genomic_DNA"/>
</dbReference>
<feature type="compositionally biased region" description="Acidic residues" evidence="1">
    <location>
        <begin position="103"/>
        <end position="114"/>
    </location>
</feature>
<organism evidence="3 4">
    <name type="scientific">Tessaracoccus flavescens</name>
    <dbReference type="NCBI Taxonomy" id="399497"/>
    <lineage>
        <taxon>Bacteria</taxon>
        <taxon>Bacillati</taxon>
        <taxon>Actinomycetota</taxon>
        <taxon>Actinomycetes</taxon>
        <taxon>Propionibacteriales</taxon>
        <taxon>Propionibacteriaceae</taxon>
        <taxon>Tessaracoccus</taxon>
    </lineage>
</organism>
<reference evidence="3" key="2">
    <citation type="submission" date="2021-09" db="EMBL/GenBank/DDBJ databases">
        <authorList>
            <person name="Gilroy R."/>
        </authorList>
    </citation>
    <scope>NUCLEOTIDE SEQUENCE</scope>
    <source>
        <strain evidence="3">ChiGjej3B3-7470</strain>
    </source>
</reference>
<feature type="transmembrane region" description="Helical" evidence="2">
    <location>
        <begin position="58"/>
        <end position="76"/>
    </location>
</feature>
<evidence type="ECO:0000313" key="4">
    <source>
        <dbReference type="Proteomes" id="UP000712713"/>
    </source>
</evidence>
<accession>A0A921EPY2</accession>
<comment type="caution">
    <text evidence="3">The sequence shown here is derived from an EMBL/GenBank/DDBJ whole genome shotgun (WGS) entry which is preliminary data.</text>
</comment>